<dbReference type="GO" id="GO:0005524">
    <property type="term" value="F:ATP binding"/>
    <property type="evidence" value="ECO:0007669"/>
    <property type="project" value="UniProtKB-KW"/>
</dbReference>
<sequence length="536" mass="59106">MTRDKIRHPSNKLVPLSIDDLTVTLLQRQDPVLQHISVELHSGEILGIIGESGAGKSMLCKSIMGLLPDSLVTGRITLCGVEMVHASETLRNTVRGKKVGMVLQDPSSSLVPTMTVGRQLQDALRRHHTAFTREGLYDKAIELMALVGFQDPELWFHRYPHELSGGMCQRMVVAIALCGDPEVLLCDEPTTALDAMTKVHMARLFLKLKATLGISIVIVSHDRDLIQGIADRVAVMHRGELTLLRSNVDGTEYKSPSLERLVPHEPTLVMDDSDTPLIKVSHLSHHFALEEGPFQALNNVSFDIKRGEIFGLVGESGSGKSTVAACVMNLLEPTSGTIIFDGMEISNCKVRRQHQKSLARSRHIIFQDSADSLNPRMTVQDIISEPLKIQKLAPKRGTYRDEAAFQLRYVGLDAGYLQRRPYELSGGERQRVAIARAVVAEPKLLIADEAVSSLDVAVQGQIMELLAHLRASHGFAILFIAHDLGAVRHLCDRVGVMVGGRLVETDKTDVLFSRPKHDYTKALLRSALWGKGDYDG</sequence>
<dbReference type="RefSeq" id="WP_271190868.1">
    <property type="nucleotide sequence ID" value="NZ_CP115667.1"/>
</dbReference>
<dbReference type="SMART" id="SM00382">
    <property type="entry name" value="AAA"/>
    <property type="match status" value="2"/>
</dbReference>
<dbReference type="InterPro" id="IPR017871">
    <property type="entry name" value="ABC_transporter-like_CS"/>
</dbReference>
<keyword evidence="3" id="KW-0547">Nucleotide-binding</keyword>
<evidence type="ECO:0000256" key="2">
    <source>
        <dbReference type="ARBA" id="ARBA00022448"/>
    </source>
</evidence>
<evidence type="ECO:0000313" key="6">
    <source>
        <dbReference type="EMBL" id="WBW49336.1"/>
    </source>
</evidence>
<evidence type="ECO:0000256" key="3">
    <source>
        <dbReference type="ARBA" id="ARBA00022741"/>
    </source>
</evidence>
<comment type="similarity">
    <text evidence="1">Belongs to the ABC transporter superfamily.</text>
</comment>
<dbReference type="EMBL" id="CP115667">
    <property type="protein sequence ID" value="WBW49336.1"/>
    <property type="molecule type" value="Genomic_DNA"/>
</dbReference>
<keyword evidence="4 6" id="KW-0067">ATP-binding</keyword>
<name>A0ABY7QSN4_9FIRM</name>
<dbReference type="SUPFAM" id="SSF52540">
    <property type="entry name" value="P-loop containing nucleoside triphosphate hydrolases"/>
    <property type="match status" value="2"/>
</dbReference>
<protein>
    <submittedName>
        <fullName evidence="6">ABC transporter ATP-binding protein</fullName>
    </submittedName>
</protein>
<keyword evidence="7" id="KW-1185">Reference proteome</keyword>
<dbReference type="CDD" id="cd03257">
    <property type="entry name" value="ABC_NikE_OppD_transporters"/>
    <property type="match status" value="2"/>
</dbReference>
<feature type="domain" description="ABC transporter" evidence="5">
    <location>
        <begin position="278"/>
        <end position="524"/>
    </location>
</feature>
<dbReference type="Pfam" id="PF00005">
    <property type="entry name" value="ABC_tran"/>
    <property type="match status" value="2"/>
</dbReference>
<dbReference type="PROSITE" id="PS00211">
    <property type="entry name" value="ABC_TRANSPORTER_1"/>
    <property type="match status" value="2"/>
</dbReference>
<dbReference type="InterPro" id="IPR003439">
    <property type="entry name" value="ABC_transporter-like_ATP-bd"/>
</dbReference>
<organism evidence="6 7">
    <name type="scientific">Peptoniphilus equinus</name>
    <dbReference type="NCBI Taxonomy" id="3016343"/>
    <lineage>
        <taxon>Bacteria</taxon>
        <taxon>Bacillati</taxon>
        <taxon>Bacillota</taxon>
        <taxon>Tissierellia</taxon>
        <taxon>Tissierellales</taxon>
        <taxon>Peptoniphilaceae</taxon>
        <taxon>Peptoniphilus</taxon>
    </lineage>
</organism>
<dbReference type="Proteomes" id="UP001210339">
    <property type="component" value="Chromosome"/>
</dbReference>
<feature type="domain" description="ABC transporter" evidence="5">
    <location>
        <begin position="16"/>
        <end position="263"/>
    </location>
</feature>
<dbReference type="Gene3D" id="3.40.50.300">
    <property type="entry name" value="P-loop containing nucleotide triphosphate hydrolases"/>
    <property type="match status" value="2"/>
</dbReference>
<dbReference type="InterPro" id="IPR003593">
    <property type="entry name" value="AAA+_ATPase"/>
</dbReference>
<accession>A0ABY7QSN4</accession>
<evidence type="ECO:0000259" key="5">
    <source>
        <dbReference type="PROSITE" id="PS50893"/>
    </source>
</evidence>
<dbReference type="InterPro" id="IPR027417">
    <property type="entry name" value="P-loop_NTPase"/>
</dbReference>
<evidence type="ECO:0000256" key="1">
    <source>
        <dbReference type="ARBA" id="ARBA00005417"/>
    </source>
</evidence>
<evidence type="ECO:0000256" key="4">
    <source>
        <dbReference type="ARBA" id="ARBA00022840"/>
    </source>
</evidence>
<gene>
    <name evidence="6" type="ORF">O6R05_04825</name>
</gene>
<keyword evidence="2" id="KW-0813">Transport</keyword>
<proteinExistence type="inferred from homology"/>
<reference evidence="6 7" key="1">
    <citation type="submission" date="2023-01" db="EMBL/GenBank/DDBJ databases">
        <authorList>
            <person name="Lee S.H."/>
            <person name="Jung H.S."/>
            <person name="Yun J.U."/>
        </authorList>
    </citation>
    <scope>NUCLEOTIDE SEQUENCE [LARGE SCALE GENOMIC DNA]</scope>
    <source>
        <strain evidence="6 7">CBA3646</strain>
    </source>
</reference>
<evidence type="ECO:0000313" key="7">
    <source>
        <dbReference type="Proteomes" id="UP001210339"/>
    </source>
</evidence>
<dbReference type="PANTHER" id="PTHR43776:SF7">
    <property type="entry name" value="D,D-DIPEPTIDE TRANSPORT ATP-BINDING PROTEIN DDPF-RELATED"/>
    <property type="match status" value="1"/>
</dbReference>
<dbReference type="InterPro" id="IPR050319">
    <property type="entry name" value="ABC_transp_ATP-bind"/>
</dbReference>
<dbReference type="PROSITE" id="PS50893">
    <property type="entry name" value="ABC_TRANSPORTER_2"/>
    <property type="match status" value="2"/>
</dbReference>
<dbReference type="PANTHER" id="PTHR43776">
    <property type="entry name" value="TRANSPORT ATP-BINDING PROTEIN"/>
    <property type="match status" value="1"/>
</dbReference>